<name>A0A6A7BSH8_9PEZI</name>
<evidence type="ECO:0000256" key="1">
    <source>
        <dbReference type="SAM" id="MobiDB-lite"/>
    </source>
</evidence>
<accession>A0A6A7BSH8</accession>
<protein>
    <submittedName>
        <fullName evidence="2">Uncharacterized protein</fullName>
    </submittedName>
</protein>
<feature type="region of interest" description="Disordered" evidence="1">
    <location>
        <begin position="40"/>
        <end position="61"/>
    </location>
</feature>
<sequence length="232" mass="26646">MVRLRGDRAGTNWTDSAQFQNLHAHPASFDHVFLLRRRPNPKRKSARASTPTATARSQPTGIGLINDIIPEDSAQKVRKLLHLRDGTYSSLPSKYPLSINYPGYEPNLSAYTTTRLAQGLRCITNRTKESKLLRLHVLHGNRAKNDAFDFGLEGDAKMEYDMLNEELQTFDWANNPMRGFCGGFALGMDWSRLEKLTKEWMDKPGETEDKITLYIRQGRARRARRARKRIER</sequence>
<feature type="compositionally biased region" description="Low complexity" evidence="1">
    <location>
        <begin position="47"/>
        <end position="60"/>
    </location>
</feature>
<gene>
    <name evidence="2" type="ORF">K470DRAFT_272916</name>
</gene>
<evidence type="ECO:0000313" key="3">
    <source>
        <dbReference type="Proteomes" id="UP000799421"/>
    </source>
</evidence>
<dbReference type="EMBL" id="MU006024">
    <property type="protein sequence ID" value="KAF2857877.1"/>
    <property type="molecule type" value="Genomic_DNA"/>
</dbReference>
<proteinExistence type="predicted"/>
<evidence type="ECO:0000313" key="2">
    <source>
        <dbReference type="EMBL" id="KAF2857877.1"/>
    </source>
</evidence>
<organism evidence="2 3">
    <name type="scientific">Piedraia hortae CBS 480.64</name>
    <dbReference type="NCBI Taxonomy" id="1314780"/>
    <lineage>
        <taxon>Eukaryota</taxon>
        <taxon>Fungi</taxon>
        <taxon>Dikarya</taxon>
        <taxon>Ascomycota</taxon>
        <taxon>Pezizomycotina</taxon>
        <taxon>Dothideomycetes</taxon>
        <taxon>Dothideomycetidae</taxon>
        <taxon>Capnodiales</taxon>
        <taxon>Piedraiaceae</taxon>
        <taxon>Piedraia</taxon>
    </lineage>
</organism>
<reference evidence="2" key="1">
    <citation type="journal article" date="2020" name="Stud. Mycol.">
        <title>101 Dothideomycetes genomes: a test case for predicting lifestyles and emergence of pathogens.</title>
        <authorList>
            <person name="Haridas S."/>
            <person name="Albert R."/>
            <person name="Binder M."/>
            <person name="Bloem J."/>
            <person name="Labutti K."/>
            <person name="Salamov A."/>
            <person name="Andreopoulos B."/>
            <person name="Baker S."/>
            <person name="Barry K."/>
            <person name="Bills G."/>
            <person name="Bluhm B."/>
            <person name="Cannon C."/>
            <person name="Castanera R."/>
            <person name="Culley D."/>
            <person name="Daum C."/>
            <person name="Ezra D."/>
            <person name="Gonzalez J."/>
            <person name="Henrissat B."/>
            <person name="Kuo A."/>
            <person name="Liang C."/>
            <person name="Lipzen A."/>
            <person name="Lutzoni F."/>
            <person name="Magnuson J."/>
            <person name="Mondo S."/>
            <person name="Nolan M."/>
            <person name="Ohm R."/>
            <person name="Pangilinan J."/>
            <person name="Park H.-J."/>
            <person name="Ramirez L."/>
            <person name="Alfaro M."/>
            <person name="Sun H."/>
            <person name="Tritt A."/>
            <person name="Yoshinaga Y."/>
            <person name="Zwiers L.-H."/>
            <person name="Turgeon B."/>
            <person name="Goodwin S."/>
            <person name="Spatafora J."/>
            <person name="Crous P."/>
            <person name="Grigoriev I."/>
        </authorList>
    </citation>
    <scope>NUCLEOTIDE SEQUENCE</scope>
    <source>
        <strain evidence="2">CBS 480.64</strain>
    </source>
</reference>
<dbReference type="Proteomes" id="UP000799421">
    <property type="component" value="Unassembled WGS sequence"/>
</dbReference>
<dbReference type="AlphaFoldDB" id="A0A6A7BSH8"/>
<keyword evidence="3" id="KW-1185">Reference proteome</keyword>